<gene>
    <name evidence="1 2" type="primary">flhA</name>
    <name evidence="2" type="ORF">ACFOD3_11815</name>
</gene>
<protein>
    <recommendedName>
        <fullName evidence="1">Flagellar biosynthesis protein FlhA</fullName>
    </recommendedName>
</protein>
<keyword evidence="1" id="KW-1003">Cell membrane</keyword>
<organism evidence="2 3">
    <name type="scientific">Falsiroseomonas tokyonensis</name>
    <dbReference type="NCBI Taxonomy" id="430521"/>
    <lineage>
        <taxon>Bacteria</taxon>
        <taxon>Pseudomonadati</taxon>
        <taxon>Pseudomonadota</taxon>
        <taxon>Alphaproteobacteria</taxon>
        <taxon>Acetobacterales</taxon>
        <taxon>Roseomonadaceae</taxon>
        <taxon>Falsiroseomonas</taxon>
    </lineage>
</organism>
<dbReference type="PROSITE" id="PS00994">
    <property type="entry name" value="FHIPEP"/>
    <property type="match status" value="1"/>
</dbReference>
<dbReference type="PIRSF" id="PIRSF005419">
    <property type="entry name" value="FlhA"/>
    <property type="match status" value="1"/>
</dbReference>
<name>A0ABV7BWF6_9PROT</name>
<reference evidence="3" key="1">
    <citation type="journal article" date="2019" name="Int. J. Syst. Evol. Microbiol.">
        <title>The Global Catalogue of Microorganisms (GCM) 10K type strain sequencing project: providing services to taxonomists for standard genome sequencing and annotation.</title>
        <authorList>
            <consortium name="The Broad Institute Genomics Platform"/>
            <consortium name="The Broad Institute Genome Sequencing Center for Infectious Disease"/>
            <person name="Wu L."/>
            <person name="Ma J."/>
        </authorList>
    </citation>
    <scope>NUCLEOTIDE SEQUENCE [LARGE SCALE GENOMIC DNA]</scope>
    <source>
        <strain evidence="3">CGMCC 1.16855</strain>
    </source>
</reference>
<comment type="function">
    <text evidence="1">Required for formation of the rod structure of the flagellar apparatus. Together with FliI and FliH, may constitute the export apparatus of flagellin.</text>
</comment>
<keyword evidence="3" id="KW-1185">Reference proteome</keyword>
<sequence length="687" mass="72349">MGSLVLPAWLTRARPSGDVALGLGVVLLVAVLVVPLPTWLMDAGLALSMTASVLVLMVSLFMKRPLDFTSFPTVLLLTTLLRLALNVATTRAILTHGHEGPAAAGHVISAFGGFLMGGDVLVGLIVFAILLLVNFVVVSKGSGRIAEVAARFSLDAMPGKQMAIDADLSAGLLTEDQARTRRRELEEESGFYGAMDGAAKFVRGDAIAGLVTTLINLLAGIAIGTIRQGLPFGEAVTTYSMLTVGDGLVGQIPALLVSLAAGIVVTKGGVEGRADEALALQLGGAKPMRLAAGAAVVMGLLPGMPLIPFLALAGGALWAAHLQDVAERVKRAVAEAPPPPPGEPPASDSLKMDLLRLELGYGLLSLAAGDAPRLSEQIRTLRKTTAQELGFVLPSVRIQDNLQLPPDTYVIRVKEIEAGRGSLKPPLHLAIDPSGNPPAIPGERVQEPTFGLPAAWIEEFRREEALALGCTVVDAAGVLATHLTEVTRENMPEMLSFAETQKLLDEMAPEHKRLVADLVPAQTSIGTVQRLLQALLAERVSIRDLPTILEGMQEAAASGARSLSPILAMVRTRLARQISDAARGPQGYVPIIALSAEWEQAFAESLIGPGEEKQLAMAPSKLSAFMTALRSAFDAASAQGEPAVLVCSGSIRAHLRAVVERFRPATMVLAHTEIHPRARIRTIGTVQ</sequence>
<keyword evidence="2" id="KW-0969">Cilium</keyword>
<dbReference type="InterPro" id="IPR006301">
    <property type="entry name" value="FlhA"/>
</dbReference>
<feature type="transmembrane region" description="Helical" evidence="1">
    <location>
        <begin position="248"/>
        <end position="270"/>
    </location>
</feature>
<feature type="transmembrane region" description="Helical" evidence="1">
    <location>
        <begin position="19"/>
        <end position="37"/>
    </location>
</feature>
<keyword evidence="2" id="KW-0282">Flagellum</keyword>
<dbReference type="InterPro" id="IPR025505">
    <property type="entry name" value="FHIPEP_CS"/>
</dbReference>
<dbReference type="Pfam" id="PF00771">
    <property type="entry name" value="FHIPEP"/>
    <property type="match status" value="1"/>
</dbReference>
<comment type="similarity">
    <text evidence="1">Belongs to the FHIPEP (flagella/HR/invasion proteins export pore) family.</text>
</comment>
<feature type="transmembrane region" description="Helical" evidence="1">
    <location>
        <begin position="114"/>
        <end position="137"/>
    </location>
</feature>
<keyword evidence="1" id="KW-1005">Bacterial flagellum biogenesis</keyword>
<dbReference type="EMBL" id="JBHRSB010000003">
    <property type="protein sequence ID" value="MFC3000584.1"/>
    <property type="molecule type" value="Genomic_DNA"/>
</dbReference>
<dbReference type="PANTHER" id="PTHR30161">
    <property type="entry name" value="FLAGELLAR EXPORT PROTEIN, MEMBRANE FLHA SUBUNIT-RELATED"/>
    <property type="match status" value="1"/>
</dbReference>
<dbReference type="Proteomes" id="UP001595420">
    <property type="component" value="Unassembled WGS sequence"/>
</dbReference>
<feature type="transmembrane region" description="Helical" evidence="1">
    <location>
        <begin position="207"/>
        <end position="228"/>
    </location>
</feature>
<evidence type="ECO:0000313" key="3">
    <source>
        <dbReference type="Proteomes" id="UP001595420"/>
    </source>
</evidence>
<keyword evidence="1" id="KW-0812">Transmembrane</keyword>
<accession>A0ABV7BWF6</accession>
<feature type="transmembrane region" description="Helical" evidence="1">
    <location>
        <begin position="74"/>
        <end position="94"/>
    </location>
</feature>
<keyword evidence="1" id="KW-0472">Membrane</keyword>
<keyword evidence="1" id="KW-0813">Transport</keyword>
<comment type="subcellular location">
    <subcellularLocation>
        <location evidence="1">Cell membrane</location>
        <topology evidence="1">Multi-pass membrane protein</topology>
    </subcellularLocation>
</comment>
<dbReference type="InterPro" id="IPR001712">
    <property type="entry name" value="T3SS_FHIPEP"/>
</dbReference>
<dbReference type="PANTHER" id="PTHR30161:SF1">
    <property type="entry name" value="FLAGELLAR BIOSYNTHESIS PROTEIN FLHA-RELATED"/>
    <property type="match status" value="1"/>
</dbReference>
<feature type="transmembrane region" description="Helical" evidence="1">
    <location>
        <begin position="290"/>
        <end position="320"/>
    </location>
</feature>
<keyword evidence="1" id="KW-0653">Protein transport</keyword>
<keyword evidence="2" id="KW-0966">Cell projection</keyword>
<dbReference type="NCBIfam" id="TIGR01398">
    <property type="entry name" value="FlhA"/>
    <property type="match status" value="1"/>
</dbReference>
<dbReference type="RefSeq" id="WP_216836666.1">
    <property type="nucleotide sequence ID" value="NZ_JAFNJS010000003.1"/>
</dbReference>
<keyword evidence="1" id="KW-1006">Bacterial flagellum protein export</keyword>
<comment type="caution">
    <text evidence="2">The sequence shown here is derived from an EMBL/GenBank/DDBJ whole genome shotgun (WGS) entry which is preliminary data.</text>
</comment>
<evidence type="ECO:0000313" key="2">
    <source>
        <dbReference type="EMBL" id="MFC3000584.1"/>
    </source>
</evidence>
<proteinExistence type="inferred from homology"/>
<keyword evidence="1" id="KW-1133">Transmembrane helix</keyword>
<evidence type="ECO:0000256" key="1">
    <source>
        <dbReference type="RuleBase" id="RU364093"/>
    </source>
</evidence>
<feature type="transmembrane region" description="Helical" evidence="1">
    <location>
        <begin position="43"/>
        <end position="62"/>
    </location>
</feature>